<dbReference type="GO" id="GO:0016301">
    <property type="term" value="F:kinase activity"/>
    <property type="evidence" value="ECO:0007669"/>
    <property type="project" value="UniProtKB-KW"/>
</dbReference>
<comment type="caution">
    <text evidence="4">The sequence shown here is derived from an EMBL/GenBank/DDBJ whole genome shotgun (WGS) entry which is preliminary data.</text>
</comment>
<feature type="domain" description="HipA-like C-terminal" evidence="3">
    <location>
        <begin position="72"/>
        <end position="142"/>
    </location>
</feature>
<dbReference type="Pfam" id="PF07804">
    <property type="entry name" value="HipA_C"/>
    <property type="match status" value="1"/>
</dbReference>
<dbReference type="AlphaFoldDB" id="A0A840CKQ7"/>
<keyword evidence="1" id="KW-0808">Transferase</keyword>
<keyword evidence="2" id="KW-0418">Kinase</keyword>
<reference evidence="4 5" key="1">
    <citation type="submission" date="2020-08" db="EMBL/GenBank/DDBJ databases">
        <title>Genomic Encyclopedia of Type Strains, Phase IV (KMG-IV): sequencing the most valuable type-strain genomes for metagenomic binning, comparative biology and taxonomic classification.</title>
        <authorList>
            <person name="Goeker M."/>
        </authorList>
    </citation>
    <scope>NUCLEOTIDE SEQUENCE [LARGE SCALE GENOMIC DNA]</scope>
    <source>
        <strain evidence="4 5">DSM 104969</strain>
    </source>
</reference>
<name>A0A840CKQ7_9BACT</name>
<dbReference type="InterPro" id="IPR012893">
    <property type="entry name" value="HipA-like_C"/>
</dbReference>
<dbReference type="EMBL" id="JACIEP010000008">
    <property type="protein sequence ID" value="MBB4036647.1"/>
    <property type="molecule type" value="Genomic_DNA"/>
</dbReference>
<evidence type="ECO:0000256" key="1">
    <source>
        <dbReference type="ARBA" id="ARBA00022679"/>
    </source>
</evidence>
<dbReference type="Proteomes" id="UP000555103">
    <property type="component" value="Unassembled WGS sequence"/>
</dbReference>
<evidence type="ECO:0000256" key="2">
    <source>
        <dbReference type="ARBA" id="ARBA00022777"/>
    </source>
</evidence>
<accession>A0A840CKQ7</accession>
<sequence>MERTNGMLYRFNLMVKSETSNKDDFNVIQNRFFAKEVGGILYNYNHGYITSDPKAAALNFLDALDTIPKFLEKYQTDNEKLKKNIPTLKEVIKATWRKNMEQVDEMFRQTVFNVLTDNKDDHAKNFSFICRAGKWSLLSAYDREEYNGEHATSANNNVFLL</sequence>
<organism evidence="4 5">
    <name type="scientific">Dysgonomonas hofstadii</name>
    <dbReference type="NCBI Taxonomy" id="637886"/>
    <lineage>
        <taxon>Bacteria</taxon>
        <taxon>Pseudomonadati</taxon>
        <taxon>Bacteroidota</taxon>
        <taxon>Bacteroidia</taxon>
        <taxon>Bacteroidales</taxon>
        <taxon>Dysgonomonadaceae</taxon>
        <taxon>Dysgonomonas</taxon>
    </lineage>
</organism>
<dbReference type="RefSeq" id="WP_246348063.1">
    <property type="nucleotide sequence ID" value="NZ_JACIEP010000008.1"/>
</dbReference>
<evidence type="ECO:0000313" key="5">
    <source>
        <dbReference type="Proteomes" id="UP000555103"/>
    </source>
</evidence>
<keyword evidence="5" id="KW-1185">Reference proteome</keyword>
<proteinExistence type="predicted"/>
<protein>
    <recommendedName>
        <fullName evidence="3">HipA-like C-terminal domain-containing protein</fullName>
    </recommendedName>
</protein>
<dbReference type="Gene3D" id="1.10.1070.20">
    <property type="match status" value="1"/>
</dbReference>
<evidence type="ECO:0000313" key="4">
    <source>
        <dbReference type="EMBL" id="MBB4036647.1"/>
    </source>
</evidence>
<gene>
    <name evidence="4" type="ORF">GGR21_002553</name>
</gene>
<evidence type="ECO:0000259" key="3">
    <source>
        <dbReference type="Pfam" id="PF07804"/>
    </source>
</evidence>